<dbReference type="eggNOG" id="COG1695">
    <property type="taxonomic scope" value="Bacteria"/>
</dbReference>
<evidence type="ECO:0000259" key="1">
    <source>
        <dbReference type="Pfam" id="PF03551"/>
    </source>
</evidence>
<organism evidence="2 3">
    <name type="scientific">Weissella paramesenteroides ATCC 33313</name>
    <dbReference type="NCBI Taxonomy" id="585506"/>
    <lineage>
        <taxon>Bacteria</taxon>
        <taxon>Bacillati</taxon>
        <taxon>Bacillota</taxon>
        <taxon>Bacilli</taxon>
        <taxon>Lactobacillales</taxon>
        <taxon>Lactobacillaceae</taxon>
        <taxon>Weissella</taxon>
    </lineage>
</organism>
<comment type="caution">
    <text evidence="2">The sequence shown here is derived from an EMBL/GenBank/DDBJ whole genome shotgun (WGS) entry which is preliminary data.</text>
</comment>
<evidence type="ECO:0000313" key="2">
    <source>
        <dbReference type="EMBL" id="EER75167.1"/>
    </source>
</evidence>
<keyword evidence="3" id="KW-1185">Reference proteome</keyword>
<dbReference type="AlphaFoldDB" id="C5R9R7"/>
<protein>
    <submittedName>
        <fullName evidence="2">Transcriptional regulator, PadR family</fullName>
    </submittedName>
</protein>
<reference evidence="2 3" key="1">
    <citation type="submission" date="2009-04" db="EMBL/GenBank/DDBJ databases">
        <authorList>
            <person name="Qin X."/>
            <person name="Bachman B."/>
            <person name="Battles P."/>
            <person name="Bell A."/>
            <person name="Bess C."/>
            <person name="Bickham C."/>
            <person name="Chaboub L."/>
            <person name="Chen D."/>
            <person name="Coyle M."/>
            <person name="Deiros D.R."/>
            <person name="Dinh H."/>
            <person name="Forbes L."/>
            <person name="Fowler G."/>
            <person name="Francisco L."/>
            <person name="Fu Q."/>
            <person name="Gubbala S."/>
            <person name="Hale W."/>
            <person name="Han Y."/>
            <person name="Hemphill L."/>
            <person name="Highlander S.K."/>
            <person name="Hirani K."/>
            <person name="Hogues M."/>
            <person name="Jackson L."/>
            <person name="Jakkamsetti A."/>
            <person name="Javaid M."/>
            <person name="Jiang H."/>
            <person name="Korchina V."/>
            <person name="Kovar C."/>
            <person name="Lara F."/>
            <person name="Lee S."/>
            <person name="Mata R."/>
            <person name="Mathew T."/>
            <person name="Moen C."/>
            <person name="Morales K."/>
            <person name="Munidasa M."/>
            <person name="Nazareth L."/>
            <person name="Ngo R."/>
            <person name="Nguyen L."/>
            <person name="Okwuonu G."/>
            <person name="Ongeri F."/>
            <person name="Patil S."/>
            <person name="Petrosino J."/>
            <person name="Pham C."/>
            <person name="Pham P."/>
            <person name="Pu L.-L."/>
            <person name="Puazo M."/>
            <person name="Raj R."/>
            <person name="Reid J."/>
            <person name="Rouhana J."/>
            <person name="Saada N."/>
            <person name="Shang Y."/>
            <person name="Simmons D."/>
            <person name="Thornton R."/>
            <person name="Warren J."/>
            <person name="Weissenberger G."/>
            <person name="Zhang J."/>
            <person name="Zhang L."/>
            <person name="Zhou C."/>
            <person name="Zhu D."/>
            <person name="Muzny D."/>
            <person name="Worley K."/>
            <person name="Gibbs R."/>
        </authorList>
    </citation>
    <scope>NUCLEOTIDE SEQUENCE [LARGE SCALE GENOMIC DNA]</scope>
    <source>
        <strain evidence="2 3">ATCC 33313</strain>
    </source>
</reference>
<sequence>MLLWHKSYKTHFIEVKRLKGLTELLKGALEGIVLQRIDHGETYGYEITTYLNSLGFEDIVEGTVYTMLLRLEKKGLLNVDRRKSELGPPRKFYTLNAAGQVYLQEFWQKWTFLVTIMNELKEQNND</sequence>
<dbReference type="HOGENOM" id="CLU_063440_3_1_9"/>
<dbReference type="PANTHER" id="PTHR33169">
    <property type="entry name" value="PADR-FAMILY TRANSCRIPTIONAL REGULATOR"/>
    <property type="match status" value="1"/>
</dbReference>
<dbReference type="STRING" id="585506.HMPREF0877_0712"/>
<dbReference type="SUPFAM" id="SSF46785">
    <property type="entry name" value="Winged helix' DNA-binding domain"/>
    <property type="match status" value="1"/>
</dbReference>
<proteinExistence type="predicted"/>
<dbReference type="InterPro" id="IPR036390">
    <property type="entry name" value="WH_DNA-bd_sf"/>
</dbReference>
<evidence type="ECO:0000313" key="3">
    <source>
        <dbReference type="Proteomes" id="UP000004528"/>
    </source>
</evidence>
<dbReference type="EMBL" id="ACKU01000008">
    <property type="protein sequence ID" value="EER75167.1"/>
    <property type="molecule type" value="Genomic_DNA"/>
</dbReference>
<dbReference type="Gene3D" id="1.10.10.10">
    <property type="entry name" value="Winged helix-like DNA-binding domain superfamily/Winged helix DNA-binding domain"/>
    <property type="match status" value="1"/>
</dbReference>
<dbReference type="PANTHER" id="PTHR33169:SF14">
    <property type="entry name" value="TRANSCRIPTIONAL REGULATOR RV3488"/>
    <property type="match status" value="1"/>
</dbReference>
<dbReference type="Proteomes" id="UP000004528">
    <property type="component" value="Unassembled WGS sequence"/>
</dbReference>
<gene>
    <name evidence="2" type="ORF">HMPREF0877_0712</name>
</gene>
<feature type="domain" description="Transcription regulator PadR N-terminal" evidence="1">
    <location>
        <begin position="33"/>
        <end position="105"/>
    </location>
</feature>
<dbReference type="InterPro" id="IPR052509">
    <property type="entry name" value="Metal_resp_DNA-bind_regulator"/>
</dbReference>
<dbReference type="Pfam" id="PF03551">
    <property type="entry name" value="PadR"/>
    <property type="match status" value="1"/>
</dbReference>
<accession>C5R9R7</accession>
<dbReference type="InterPro" id="IPR005149">
    <property type="entry name" value="Tscrpt_reg_PadR_N"/>
</dbReference>
<dbReference type="InterPro" id="IPR036388">
    <property type="entry name" value="WH-like_DNA-bd_sf"/>
</dbReference>
<name>C5R9R7_WEIPA</name>